<protein>
    <submittedName>
        <fullName evidence="1">11078_t:CDS:1</fullName>
    </submittedName>
</protein>
<gene>
    <name evidence="1" type="ORF">FWILDA_LOCUS2821</name>
</gene>
<name>A0A9W4SFA0_9GLOM</name>
<dbReference type="EMBL" id="CAMKVN010000347">
    <property type="protein sequence ID" value="CAI2166939.1"/>
    <property type="molecule type" value="Genomic_DNA"/>
</dbReference>
<sequence>MFAETYNVIDACPIFAYNENLTFLLKDTNKALNNFLFHRENLCYIDEETHHLTSVKEVEDEAIRNYRQDEKTQIVISEKSLQL</sequence>
<reference evidence="1" key="1">
    <citation type="submission" date="2022-08" db="EMBL/GenBank/DDBJ databases">
        <authorList>
            <person name="Kallberg Y."/>
            <person name="Tangrot J."/>
            <person name="Rosling A."/>
        </authorList>
    </citation>
    <scope>NUCLEOTIDE SEQUENCE</scope>
    <source>
        <strain evidence="1">Wild A</strain>
    </source>
</reference>
<evidence type="ECO:0000313" key="1">
    <source>
        <dbReference type="EMBL" id="CAI2166939.1"/>
    </source>
</evidence>
<dbReference type="Proteomes" id="UP001153678">
    <property type="component" value="Unassembled WGS sequence"/>
</dbReference>
<dbReference type="OrthoDB" id="2341755at2759"/>
<keyword evidence="2" id="KW-1185">Reference proteome</keyword>
<accession>A0A9W4SFA0</accession>
<proteinExistence type="predicted"/>
<organism evidence="1 2">
    <name type="scientific">Funneliformis geosporum</name>
    <dbReference type="NCBI Taxonomy" id="1117311"/>
    <lineage>
        <taxon>Eukaryota</taxon>
        <taxon>Fungi</taxon>
        <taxon>Fungi incertae sedis</taxon>
        <taxon>Mucoromycota</taxon>
        <taxon>Glomeromycotina</taxon>
        <taxon>Glomeromycetes</taxon>
        <taxon>Glomerales</taxon>
        <taxon>Glomeraceae</taxon>
        <taxon>Funneliformis</taxon>
    </lineage>
</organism>
<dbReference type="AlphaFoldDB" id="A0A9W4SFA0"/>
<evidence type="ECO:0000313" key="2">
    <source>
        <dbReference type="Proteomes" id="UP001153678"/>
    </source>
</evidence>
<comment type="caution">
    <text evidence="1">The sequence shown here is derived from an EMBL/GenBank/DDBJ whole genome shotgun (WGS) entry which is preliminary data.</text>
</comment>